<dbReference type="CDD" id="cd02440">
    <property type="entry name" value="AdoMet_MTases"/>
    <property type="match status" value="1"/>
</dbReference>
<keyword evidence="5" id="KW-1185">Reference proteome</keyword>
<name>A0A167WFF7_9HYPO</name>
<comment type="caution">
    <text evidence="4">The sequence shown here is derived from an EMBL/GenBank/DDBJ whole genome shotgun (WGS) entry which is preliminary data.</text>
</comment>
<dbReference type="InterPro" id="IPR013217">
    <property type="entry name" value="Methyltransf_12"/>
</dbReference>
<sequence length="500" mass="54842">MSESGGNFELRKFIAEYIGDDICAAKSGNAQQNHALDSLTAIQLANQLFAHFGLHIHPDNLSEKSLENILEQIGGQAAFCRERRPTLSTNFAGNKTQTTSATLDGPVLVEKAAVTSRSGGSSFAASILDPFDILSRSDKIYAKAARESGFADFWNQVAPIENDLVVAFVLEAFTDLGIDLSQLPRGAMVPRVPHLPQYDQLVERIVEILKDRHVVEVYKGTIIRGSGCVDNVSSSTLCEFLLTEHPQFECEIKLLGLVGPQLANCMTGKANPISVLFGNTESRQIMENFYREAPMMGAHVEQLVFFITSLLQKVPAGPSKPVQILEVGGGTGGITARVLHVVEAHDFPVQYTFTDIGPSFVKQARIKWGQTPWLQFALLNIEQEVSQSFREKYDVVIGANVVHATTDRVAACRRLRETLRPGGLLVLSEVTRVIDWYDICFGLLEGWWLAEGERGRAIQPAAIWIDVLRKAGFESVGHSVGDGSEEACSQQLLVARKGMT</sequence>
<dbReference type="OrthoDB" id="4890181at2759"/>
<proteinExistence type="predicted"/>
<dbReference type="Proteomes" id="UP000078544">
    <property type="component" value="Unassembled WGS sequence"/>
</dbReference>
<evidence type="ECO:0000259" key="2">
    <source>
        <dbReference type="Pfam" id="PF08242"/>
    </source>
</evidence>
<dbReference type="Gene3D" id="3.40.50.150">
    <property type="entry name" value="Vaccinia Virus protein VP39"/>
    <property type="match status" value="1"/>
</dbReference>
<dbReference type="Pfam" id="PF18558">
    <property type="entry name" value="HTH_51"/>
    <property type="match status" value="1"/>
</dbReference>
<dbReference type="SUPFAM" id="SSF53335">
    <property type="entry name" value="S-adenosyl-L-methionine-dependent methyltransferases"/>
    <property type="match status" value="1"/>
</dbReference>
<dbReference type="AlphaFoldDB" id="A0A167WFF7"/>
<evidence type="ECO:0000256" key="1">
    <source>
        <dbReference type="ARBA" id="ARBA00022679"/>
    </source>
</evidence>
<dbReference type="GO" id="GO:0016740">
    <property type="term" value="F:transferase activity"/>
    <property type="evidence" value="ECO:0007669"/>
    <property type="project" value="UniProtKB-KW"/>
</dbReference>
<dbReference type="Pfam" id="PF08242">
    <property type="entry name" value="Methyltransf_12"/>
    <property type="match status" value="1"/>
</dbReference>
<dbReference type="PANTHER" id="PTHR45681:SF6">
    <property type="entry name" value="POLYKETIDE SYNTHASE 37"/>
    <property type="match status" value="1"/>
</dbReference>
<dbReference type="PANTHER" id="PTHR45681">
    <property type="entry name" value="POLYKETIDE SYNTHASE 44-RELATED"/>
    <property type="match status" value="1"/>
</dbReference>
<feature type="domain" description="Methyltransferase type 12" evidence="2">
    <location>
        <begin position="325"/>
        <end position="425"/>
    </location>
</feature>
<dbReference type="InterPro" id="IPR041068">
    <property type="entry name" value="HTH_51"/>
</dbReference>
<organism evidence="4 5">
    <name type="scientific">Moelleriella libera RCEF 2490</name>
    <dbReference type="NCBI Taxonomy" id="1081109"/>
    <lineage>
        <taxon>Eukaryota</taxon>
        <taxon>Fungi</taxon>
        <taxon>Dikarya</taxon>
        <taxon>Ascomycota</taxon>
        <taxon>Pezizomycotina</taxon>
        <taxon>Sordariomycetes</taxon>
        <taxon>Hypocreomycetidae</taxon>
        <taxon>Hypocreales</taxon>
        <taxon>Clavicipitaceae</taxon>
        <taxon>Moelleriella</taxon>
    </lineage>
</organism>
<dbReference type="InterPro" id="IPR029063">
    <property type="entry name" value="SAM-dependent_MTases_sf"/>
</dbReference>
<dbReference type="InterPro" id="IPR050444">
    <property type="entry name" value="Polyketide_Synthase"/>
</dbReference>
<dbReference type="EMBL" id="AZGY01000028">
    <property type="protein sequence ID" value="KZZ88779.1"/>
    <property type="molecule type" value="Genomic_DNA"/>
</dbReference>
<protein>
    <submittedName>
        <fullName evidence="4">BcPKS16, polyketide synthase</fullName>
    </submittedName>
</protein>
<feature type="domain" description="Methyltransferase fungal type helix-turn-helix" evidence="3">
    <location>
        <begin position="139"/>
        <end position="218"/>
    </location>
</feature>
<evidence type="ECO:0000313" key="4">
    <source>
        <dbReference type="EMBL" id="KZZ88779.1"/>
    </source>
</evidence>
<evidence type="ECO:0000313" key="5">
    <source>
        <dbReference type="Proteomes" id="UP000078544"/>
    </source>
</evidence>
<reference evidence="4 5" key="1">
    <citation type="journal article" date="2016" name="Genome Biol. Evol.">
        <title>Divergent and convergent evolution of fungal pathogenicity.</title>
        <authorList>
            <person name="Shang Y."/>
            <person name="Xiao G."/>
            <person name="Zheng P."/>
            <person name="Cen K."/>
            <person name="Zhan S."/>
            <person name="Wang C."/>
        </authorList>
    </citation>
    <scope>NUCLEOTIDE SEQUENCE [LARGE SCALE GENOMIC DNA]</scope>
    <source>
        <strain evidence="4 5">RCEF 2490</strain>
    </source>
</reference>
<gene>
    <name evidence="4" type="ORF">AAL_07980</name>
</gene>
<accession>A0A167WFF7</accession>
<evidence type="ECO:0000259" key="3">
    <source>
        <dbReference type="Pfam" id="PF18558"/>
    </source>
</evidence>
<dbReference type="STRING" id="1081109.A0A167WFF7"/>
<keyword evidence="1" id="KW-0808">Transferase</keyword>